<comment type="caution">
    <text evidence="2">The sequence shown here is derived from an EMBL/GenBank/DDBJ whole genome shotgun (WGS) entry which is preliminary data.</text>
</comment>
<protein>
    <submittedName>
        <fullName evidence="2">Uncharacterized protein</fullName>
    </submittedName>
</protein>
<dbReference type="RefSeq" id="WP_184500334.1">
    <property type="nucleotide sequence ID" value="NZ_JACIHI010000009.1"/>
</dbReference>
<name>A0A7W6UM19_9HYPH</name>
<dbReference type="Proteomes" id="UP000533724">
    <property type="component" value="Unassembled WGS sequence"/>
</dbReference>
<dbReference type="EMBL" id="JACIHI010000009">
    <property type="protein sequence ID" value="MBB4440699.1"/>
    <property type="molecule type" value="Genomic_DNA"/>
</dbReference>
<organism evidence="2 3">
    <name type="scientific">Rhizobium esperanzae</name>
    <dbReference type="NCBI Taxonomy" id="1967781"/>
    <lineage>
        <taxon>Bacteria</taxon>
        <taxon>Pseudomonadati</taxon>
        <taxon>Pseudomonadota</taxon>
        <taxon>Alphaproteobacteria</taxon>
        <taxon>Hyphomicrobiales</taxon>
        <taxon>Rhizobiaceae</taxon>
        <taxon>Rhizobium/Agrobacterium group</taxon>
        <taxon>Rhizobium</taxon>
    </lineage>
</organism>
<sequence length="48" mass="5122">MAGSPIEISVAALMMVKHGEVAALEPSGRGNRGHPRIERHFDDVGVPE</sequence>
<accession>A0A7W6UM19</accession>
<evidence type="ECO:0000256" key="1">
    <source>
        <dbReference type="SAM" id="MobiDB-lite"/>
    </source>
</evidence>
<evidence type="ECO:0000313" key="2">
    <source>
        <dbReference type="EMBL" id="MBB4440699.1"/>
    </source>
</evidence>
<dbReference type="AlphaFoldDB" id="A0A7W6UM19"/>
<evidence type="ECO:0000313" key="3">
    <source>
        <dbReference type="Proteomes" id="UP000533724"/>
    </source>
</evidence>
<feature type="compositionally biased region" description="Basic and acidic residues" evidence="1">
    <location>
        <begin position="35"/>
        <end position="48"/>
    </location>
</feature>
<gene>
    <name evidence="2" type="ORF">GGE15_003976</name>
</gene>
<proteinExistence type="predicted"/>
<feature type="region of interest" description="Disordered" evidence="1">
    <location>
        <begin position="25"/>
        <end position="48"/>
    </location>
</feature>
<reference evidence="2 3" key="1">
    <citation type="submission" date="2020-08" db="EMBL/GenBank/DDBJ databases">
        <title>Genomic Encyclopedia of Type Strains, Phase IV (KMG-V): Genome sequencing to study the core and pangenomes of soil and plant-associated prokaryotes.</title>
        <authorList>
            <person name="Whitman W."/>
        </authorList>
    </citation>
    <scope>NUCLEOTIDE SEQUENCE [LARGE SCALE GENOMIC DNA]</scope>
    <source>
        <strain evidence="2 3">SEMIA 414</strain>
    </source>
</reference>